<gene>
    <name evidence="1" type="ORF">METZ01_LOCUS214405</name>
</gene>
<dbReference type="PANTHER" id="PTHR42754">
    <property type="entry name" value="ENDOGLUCANASE"/>
    <property type="match status" value="1"/>
</dbReference>
<organism evidence="1">
    <name type="scientific">marine metagenome</name>
    <dbReference type="NCBI Taxonomy" id="408172"/>
    <lineage>
        <taxon>unclassified sequences</taxon>
        <taxon>metagenomes</taxon>
        <taxon>ecological metagenomes</taxon>
    </lineage>
</organism>
<dbReference type="EMBL" id="UINC01049590">
    <property type="protein sequence ID" value="SVB61551.1"/>
    <property type="molecule type" value="Genomic_DNA"/>
</dbReference>
<dbReference type="InterPro" id="IPR011047">
    <property type="entry name" value="Quinoprotein_ADH-like_sf"/>
</dbReference>
<dbReference type="PANTHER" id="PTHR42754:SF1">
    <property type="entry name" value="LIPOPROTEIN"/>
    <property type="match status" value="1"/>
</dbReference>
<reference evidence="1" key="1">
    <citation type="submission" date="2018-05" db="EMBL/GenBank/DDBJ databases">
        <authorList>
            <person name="Lanie J.A."/>
            <person name="Ng W.-L."/>
            <person name="Kazmierczak K.M."/>
            <person name="Andrzejewski T.M."/>
            <person name="Davidsen T.M."/>
            <person name="Wayne K.J."/>
            <person name="Tettelin H."/>
            <person name="Glass J.I."/>
            <person name="Rusch D."/>
            <person name="Podicherti R."/>
            <person name="Tsui H.-C.T."/>
            <person name="Winkler M.E."/>
        </authorList>
    </citation>
    <scope>NUCLEOTIDE SEQUENCE</scope>
</reference>
<accession>A0A382FHU1</accession>
<evidence type="ECO:0000313" key="1">
    <source>
        <dbReference type="EMBL" id="SVB61551.1"/>
    </source>
</evidence>
<name>A0A382FHU1_9ZZZZ</name>
<protein>
    <recommendedName>
        <fullName evidence="2">Bulb-type lectin domain-containing protein</fullName>
    </recommendedName>
</protein>
<feature type="non-terminal residue" evidence="1">
    <location>
        <position position="318"/>
    </location>
</feature>
<evidence type="ECO:0008006" key="2">
    <source>
        <dbReference type="Google" id="ProtNLM"/>
    </source>
</evidence>
<proteinExistence type="predicted"/>
<sequence>MEPSTTFRFISLISLFIFNFQSIIAQPEITWTQTYGGNNWDEGHCVRETEDGGYIVGGLTMSFSAGLYDVYLIRTDENGDLLWSQSYGGTGWDEARAIQQTSDSGFITAGRTTSFGAGDSDIYIVKTDADGDTLWTGTYGGVDYDDSQWIGEIPGEGYIIAGETFSYGEGGGDIILLKIGLDGDLMWYETYGGPLDEDAQWAQFTSDGGIIISGSTDSFGAGNDDVFLVKTDSQGEMQWSNTFGGGEPDLSLSVVESSSGGYIIAGQTESYGNGNDDVYLIRVDGNGNLLWEKTFGLAQADAASSIVETSDGGFAFAG</sequence>
<dbReference type="SUPFAM" id="SSF50998">
    <property type="entry name" value="Quinoprotein alcohol dehydrogenase-like"/>
    <property type="match status" value="1"/>
</dbReference>
<dbReference type="AlphaFoldDB" id="A0A382FHU1"/>